<dbReference type="RefSeq" id="WP_159173317.1">
    <property type="nucleotide sequence ID" value="NZ_LR732312.1"/>
</dbReference>
<evidence type="ECO:0000256" key="4">
    <source>
        <dbReference type="ARBA" id="ARBA00022448"/>
    </source>
</evidence>
<dbReference type="Pfam" id="PF00231">
    <property type="entry name" value="ATP-synt"/>
    <property type="match status" value="1"/>
</dbReference>
<dbReference type="Gene3D" id="1.10.287.80">
    <property type="entry name" value="ATP synthase, gamma subunit, helix hairpin domain"/>
    <property type="match status" value="1"/>
</dbReference>
<keyword evidence="5 11" id="KW-1003">Cell membrane</keyword>
<dbReference type="GO" id="GO:0005524">
    <property type="term" value="F:ATP binding"/>
    <property type="evidence" value="ECO:0007669"/>
    <property type="project" value="UniProtKB-UniRule"/>
</dbReference>
<evidence type="ECO:0000313" key="13">
    <source>
        <dbReference type="Proteomes" id="UP000439752"/>
    </source>
</evidence>
<accession>A0A653I8V7</accession>
<proteinExistence type="inferred from homology"/>
<dbReference type="AlphaFoldDB" id="A0A653I8V7"/>
<dbReference type="NCBIfam" id="TIGR01146">
    <property type="entry name" value="ATPsyn_F1gamma"/>
    <property type="match status" value="1"/>
</dbReference>
<dbReference type="PANTHER" id="PTHR11693:SF22">
    <property type="entry name" value="ATP SYNTHASE SUBUNIT GAMMA, MITOCHONDRIAL"/>
    <property type="match status" value="1"/>
</dbReference>
<reference evidence="12 13" key="1">
    <citation type="submission" date="2019-10" db="EMBL/GenBank/DDBJ databases">
        <authorList>
            <person name="Karimi E."/>
        </authorList>
    </citation>
    <scope>NUCLEOTIDE SEQUENCE [LARGE SCALE GENOMIC DNA]</scope>
    <source>
        <strain evidence="12">Exiguobacterium sp. 9Y</strain>
    </source>
</reference>
<dbReference type="GO" id="GO:0005886">
    <property type="term" value="C:plasma membrane"/>
    <property type="evidence" value="ECO:0007669"/>
    <property type="project" value="UniProtKB-SubCell"/>
</dbReference>
<dbReference type="InterPro" id="IPR035968">
    <property type="entry name" value="ATP_synth_F1_ATPase_gsu"/>
</dbReference>
<evidence type="ECO:0000256" key="1">
    <source>
        <dbReference type="ARBA" id="ARBA00003456"/>
    </source>
</evidence>
<keyword evidence="6 11" id="KW-0375">Hydrogen ion transport</keyword>
<keyword evidence="9 11" id="KW-0139">CF(1)</keyword>
<evidence type="ECO:0000256" key="7">
    <source>
        <dbReference type="ARBA" id="ARBA00023065"/>
    </source>
</evidence>
<dbReference type="PRINTS" id="PR00126">
    <property type="entry name" value="ATPASEGAMMA"/>
</dbReference>
<gene>
    <name evidence="11 12" type="primary">atpG</name>
    <name evidence="12" type="ORF">EXIGUO9Y_260026</name>
</gene>
<evidence type="ECO:0000256" key="10">
    <source>
        <dbReference type="ARBA" id="ARBA00023310"/>
    </source>
</evidence>
<evidence type="ECO:0000313" key="12">
    <source>
        <dbReference type="EMBL" id="VWX35555.1"/>
    </source>
</evidence>
<keyword evidence="8 11" id="KW-0472">Membrane</keyword>
<keyword evidence="13" id="KW-1185">Reference proteome</keyword>
<dbReference type="PANTHER" id="PTHR11693">
    <property type="entry name" value="ATP SYNTHASE GAMMA CHAIN"/>
    <property type="match status" value="1"/>
</dbReference>
<evidence type="ECO:0000256" key="2">
    <source>
        <dbReference type="ARBA" id="ARBA00004202"/>
    </source>
</evidence>
<dbReference type="Gene3D" id="3.40.1380.10">
    <property type="match status" value="1"/>
</dbReference>
<dbReference type="PROSITE" id="PS00153">
    <property type="entry name" value="ATPASE_GAMMA"/>
    <property type="match status" value="1"/>
</dbReference>
<keyword evidence="7 11" id="KW-0406">Ion transport</keyword>
<evidence type="ECO:0000256" key="5">
    <source>
        <dbReference type="ARBA" id="ARBA00022475"/>
    </source>
</evidence>
<dbReference type="InterPro" id="IPR000131">
    <property type="entry name" value="ATP_synth_F1_gsu"/>
</dbReference>
<dbReference type="FunFam" id="1.10.287.80:FF:000001">
    <property type="entry name" value="ATP synthase gamma chain"/>
    <property type="match status" value="1"/>
</dbReference>
<dbReference type="Proteomes" id="UP000439752">
    <property type="component" value="Unassembled WGS sequence"/>
</dbReference>
<name>A0A653I8V7_9BACL</name>
<comment type="similarity">
    <text evidence="3 11">Belongs to the ATPase gamma chain family.</text>
</comment>
<dbReference type="GO" id="GO:0046933">
    <property type="term" value="F:proton-transporting ATP synthase activity, rotational mechanism"/>
    <property type="evidence" value="ECO:0007669"/>
    <property type="project" value="UniProtKB-UniRule"/>
</dbReference>
<comment type="subcellular location">
    <subcellularLocation>
        <location evidence="2 11">Cell membrane</location>
        <topology evidence="2 11">Peripheral membrane protein</topology>
    </subcellularLocation>
</comment>
<organism evidence="12 13">
    <name type="scientific">Exiguobacterium oxidotolerans</name>
    <dbReference type="NCBI Taxonomy" id="223958"/>
    <lineage>
        <taxon>Bacteria</taxon>
        <taxon>Bacillati</taxon>
        <taxon>Bacillota</taxon>
        <taxon>Bacilli</taxon>
        <taxon>Bacillales</taxon>
        <taxon>Bacillales Family XII. Incertae Sedis</taxon>
        <taxon>Exiguobacterium</taxon>
    </lineage>
</organism>
<comment type="subunit">
    <text evidence="11">F-type ATPases have 2 components, CF(1) - the catalytic core - and CF(0) - the membrane proton channel. CF(1) has five subunits: alpha(3), beta(3), gamma(1), delta(1), epsilon(1). CF(0) has three main subunits: a, b and c.</text>
</comment>
<dbReference type="EMBL" id="CABWKQ010000019">
    <property type="protein sequence ID" value="VWX35555.1"/>
    <property type="molecule type" value="Genomic_DNA"/>
</dbReference>
<protein>
    <recommendedName>
        <fullName evidence="11">ATP synthase gamma chain</fullName>
    </recommendedName>
    <alternativeName>
        <fullName evidence="11">ATP synthase F1 sector gamma subunit</fullName>
    </alternativeName>
    <alternativeName>
        <fullName evidence="11">F-ATPase gamma subunit</fullName>
    </alternativeName>
</protein>
<dbReference type="HAMAP" id="MF_00815">
    <property type="entry name" value="ATP_synth_gamma_bact"/>
    <property type="match status" value="1"/>
</dbReference>
<evidence type="ECO:0000256" key="8">
    <source>
        <dbReference type="ARBA" id="ARBA00023136"/>
    </source>
</evidence>
<comment type="function">
    <text evidence="1 11">Produces ATP from ADP in the presence of a proton gradient across the membrane. The gamma chain is believed to be important in regulating ATPase activity and the flow of protons through the CF(0) complex.</text>
</comment>
<dbReference type="InterPro" id="IPR023632">
    <property type="entry name" value="ATP_synth_F1_gsu_CS"/>
</dbReference>
<evidence type="ECO:0000256" key="6">
    <source>
        <dbReference type="ARBA" id="ARBA00022781"/>
    </source>
</evidence>
<dbReference type="GO" id="GO:0045259">
    <property type="term" value="C:proton-transporting ATP synthase complex"/>
    <property type="evidence" value="ECO:0007669"/>
    <property type="project" value="UniProtKB-KW"/>
</dbReference>
<evidence type="ECO:0000256" key="11">
    <source>
        <dbReference type="HAMAP-Rule" id="MF_00815"/>
    </source>
</evidence>
<keyword evidence="4 11" id="KW-0813">Transport</keyword>
<keyword evidence="10 11" id="KW-0066">ATP synthesis</keyword>
<dbReference type="CDD" id="cd12151">
    <property type="entry name" value="F1-ATPase_gamma"/>
    <property type="match status" value="1"/>
</dbReference>
<sequence length="283" mass="31143">MASLREIQTRINSTKSTKQITKAMNMVSASKLNRAQAHSAKFQPYMLKMQEVLGTIANGTTGASHPMLEKRPVKKTGFIVITSDRGLAGAYNANVLREVYREIKEKHTTDSYVLYVVGKVGVQFFRSRGILVTDAITGLNDSPSYVDVAEIVKRTVSAFTNGEIDELKLSYNHFLSVISQEVKVETLLPLGEIEASSSTTYEYEPSEEQILSELLPRYAESLIFGALLDAKVAEHASRMTAMQSATDNADDLIGRLTLVYNRARQAAITQEITEIVSGAAAQQ</sequence>
<dbReference type="GO" id="GO:0042777">
    <property type="term" value="P:proton motive force-driven plasma membrane ATP synthesis"/>
    <property type="evidence" value="ECO:0007669"/>
    <property type="project" value="UniProtKB-UniRule"/>
</dbReference>
<dbReference type="SUPFAM" id="SSF52943">
    <property type="entry name" value="ATP synthase (F1-ATPase), gamma subunit"/>
    <property type="match status" value="1"/>
</dbReference>
<evidence type="ECO:0000256" key="3">
    <source>
        <dbReference type="ARBA" id="ARBA00007681"/>
    </source>
</evidence>
<evidence type="ECO:0000256" key="9">
    <source>
        <dbReference type="ARBA" id="ARBA00023196"/>
    </source>
</evidence>
<dbReference type="FunFam" id="3.40.1380.10:FF:000002">
    <property type="entry name" value="ATP synthase gamma chain"/>
    <property type="match status" value="1"/>
</dbReference>